<dbReference type="AlphaFoldDB" id="A0A0M3ISH2"/>
<proteinExistence type="predicted"/>
<evidence type="ECO:0000313" key="1">
    <source>
        <dbReference type="Proteomes" id="UP000036681"/>
    </source>
</evidence>
<protein>
    <submittedName>
        <fullName evidence="2">Uncharacterized protein</fullName>
    </submittedName>
</protein>
<reference evidence="2" key="1">
    <citation type="submission" date="2017-02" db="UniProtKB">
        <authorList>
            <consortium name="WormBaseParasite"/>
        </authorList>
    </citation>
    <scope>IDENTIFICATION</scope>
</reference>
<name>A0A0M3ISH2_ASCLU</name>
<dbReference type="WBParaSite" id="ALUE_0002170001-mRNA-1">
    <property type="protein sequence ID" value="ALUE_0002170001-mRNA-1"/>
    <property type="gene ID" value="ALUE_0002170001"/>
</dbReference>
<dbReference type="Proteomes" id="UP000036681">
    <property type="component" value="Unplaced"/>
</dbReference>
<organism evidence="1 2">
    <name type="scientific">Ascaris lumbricoides</name>
    <name type="common">Giant roundworm</name>
    <dbReference type="NCBI Taxonomy" id="6252"/>
    <lineage>
        <taxon>Eukaryota</taxon>
        <taxon>Metazoa</taxon>
        <taxon>Ecdysozoa</taxon>
        <taxon>Nematoda</taxon>
        <taxon>Chromadorea</taxon>
        <taxon>Rhabditida</taxon>
        <taxon>Spirurina</taxon>
        <taxon>Ascaridomorpha</taxon>
        <taxon>Ascaridoidea</taxon>
        <taxon>Ascarididae</taxon>
        <taxon>Ascaris</taxon>
    </lineage>
</organism>
<evidence type="ECO:0000313" key="2">
    <source>
        <dbReference type="WBParaSite" id="ALUE_0002170001-mRNA-1"/>
    </source>
</evidence>
<accession>A0A0M3ISH2</accession>
<sequence>MERDFIEECQIHFIKIRLHAFNNERSCFMQILIMKITALYANFEMYAKISLMKTKW</sequence>
<keyword evidence="1" id="KW-1185">Reference proteome</keyword>